<dbReference type="EMBL" id="WPIK01000035">
    <property type="protein sequence ID" value="MVN23516.1"/>
    <property type="molecule type" value="Genomic_DNA"/>
</dbReference>
<dbReference type="InterPro" id="IPR029060">
    <property type="entry name" value="PIN-like_dom_sf"/>
</dbReference>
<evidence type="ECO:0000313" key="1">
    <source>
        <dbReference type="EMBL" id="MVN23516.1"/>
    </source>
</evidence>
<protein>
    <submittedName>
        <fullName evidence="1">PIN domain-containing protein</fullName>
    </submittedName>
</protein>
<name>A0A7K1T1Q7_9SPHI</name>
<dbReference type="Proteomes" id="UP000462014">
    <property type="component" value="Unassembled WGS sequence"/>
</dbReference>
<gene>
    <name evidence="1" type="ORF">GO621_18510</name>
</gene>
<evidence type="ECO:0000313" key="2">
    <source>
        <dbReference type="Proteomes" id="UP000462014"/>
    </source>
</evidence>
<organism evidence="1 2">
    <name type="scientific">Mucilaginibacter arboris</name>
    <dbReference type="NCBI Taxonomy" id="2682090"/>
    <lineage>
        <taxon>Bacteria</taxon>
        <taxon>Pseudomonadati</taxon>
        <taxon>Bacteroidota</taxon>
        <taxon>Sphingobacteriia</taxon>
        <taxon>Sphingobacteriales</taxon>
        <taxon>Sphingobacteriaceae</taxon>
        <taxon>Mucilaginibacter</taxon>
    </lineage>
</organism>
<dbReference type="AlphaFoldDB" id="A0A7K1T1Q7"/>
<accession>A0A7K1T1Q7</accession>
<keyword evidence="2" id="KW-1185">Reference proteome</keyword>
<proteinExistence type="predicted"/>
<dbReference type="SUPFAM" id="SSF88723">
    <property type="entry name" value="PIN domain-like"/>
    <property type="match status" value="1"/>
</dbReference>
<sequence length="154" mass="17808">MKQRIYIDTSVVGGYFDEEFKEATIKLFERLDNDGVIFVVSDLLDLELINAPQQVREHLINYPKDKFQRVELTKEAVKLADTYIEEKVVGKTSLEDCRHIALATINKVDVLASWNFKHIVNLDRIKGYNSVNLRLGYSMIEIRSPKDLINYGND</sequence>
<dbReference type="RefSeq" id="WP_157569854.1">
    <property type="nucleotide sequence ID" value="NZ_WPIK01000035.1"/>
</dbReference>
<comment type="caution">
    <text evidence="1">The sequence shown here is derived from an EMBL/GenBank/DDBJ whole genome shotgun (WGS) entry which is preliminary data.</text>
</comment>
<reference evidence="1 2" key="1">
    <citation type="submission" date="2019-12" db="EMBL/GenBank/DDBJ databases">
        <title>Mucilaginibacter sp. HMF7410 genome sequencing and assembly.</title>
        <authorList>
            <person name="Kang H."/>
            <person name="Cha I."/>
            <person name="Kim H."/>
            <person name="Joh K."/>
        </authorList>
    </citation>
    <scope>NUCLEOTIDE SEQUENCE [LARGE SCALE GENOMIC DNA]</scope>
    <source>
        <strain evidence="1 2">HMF7410</strain>
    </source>
</reference>